<accession>A0A8K0H767</accession>
<dbReference type="SMART" id="SM00317">
    <property type="entry name" value="SET"/>
    <property type="match status" value="1"/>
</dbReference>
<dbReference type="OrthoDB" id="308383at2759"/>
<dbReference type="PROSITE" id="PS50829">
    <property type="entry name" value="GYF"/>
    <property type="match status" value="1"/>
</dbReference>
<evidence type="ECO:0000259" key="11">
    <source>
        <dbReference type="PROSITE" id="PS50829"/>
    </source>
</evidence>
<evidence type="ECO:0000259" key="10">
    <source>
        <dbReference type="PROSITE" id="PS50280"/>
    </source>
</evidence>
<feature type="domain" description="SET" evidence="10">
    <location>
        <begin position="1074"/>
        <end position="1219"/>
    </location>
</feature>
<evidence type="ECO:0000256" key="9">
    <source>
        <dbReference type="SAM" id="MobiDB-lite"/>
    </source>
</evidence>
<dbReference type="Gene3D" id="3.30.1490.40">
    <property type="match status" value="2"/>
</dbReference>
<dbReference type="EC" id="2.1.1.354" evidence="2"/>
<dbReference type="InterPro" id="IPR035445">
    <property type="entry name" value="GYF-like_dom_sf"/>
</dbReference>
<dbReference type="GO" id="GO:0032259">
    <property type="term" value="P:methylation"/>
    <property type="evidence" value="ECO:0007669"/>
    <property type="project" value="UniProtKB-KW"/>
</dbReference>
<comment type="catalytic activity">
    <reaction evidence="8">
        <text>L-lysyl(4)-[histone H3] + 3 S-adenosyl-L-methionine = N(6),N(6),N(6)-trimethyl-L-lysyl(4)-[histone H3] + 3 S-adenosyl-L-homocysteine + 3 H(+)</text>
        <dbReference type="Rhea" id="RHEA:60260"/>
        <dbReference type="Rhea" id="RHEA-COMP:15537"/>
        <dbReference type="Rhea" id="RHEA-COMP:15547"/>
        <dbReference type="ChEBI" id="CHEBI:15378"/>
        <dbReference type="ChEBI" id="CHEBI:29969"/>
        <dbReference type="ChEBI" id="CHEBI:57856"/>
        <dbReference type="ChEBI" id="CHEBI:59789"/>
        <dbReference type="ChEBI" id="CHEBI:61961"/>
        <dbReference type="EC" id="2.1.1.354"/>
    </reaction>
</comment>
<organism evidence="12 13">
    <name type="scientific">Rhamnella rubrinervis</name>
    <dbReference type="NCBI Taxonomy" id="2594499"/>
    <lineage>
        <taxon>Eukaryota</taxon>
        <taxon>Viridiplantae</taxon>
        <taxon>Streptophyta</taxon>
        <taxon>Embryophyta</taxon>
        <taxon>Tracheophyta</taxon>
        <taxon>Spermatophyta</taxon>
        <taxon>Magnoliopsida</taxon>
        <taxon>eudicotyledons</taxon>
        <taxon>Gunneridae</taxon>
        <taxon>Pentapetalae</taxon>
        <taxon>rosids</taxon>
        <taxon>fabids</taxon>
        <taxon>Rosales</taxon>
        <taxon>Rhamnaceae</taxon>
        <taxon>rhamnoid group</taxon>
        <taxon>Rhamneae</taxon>
        <taxon>Rhamnella</taxon>
    </lineage>
</organism>
<comment type="caution">
    <text evidence="12">The sequence shown here is derived from an EMBL/GenBank/DDBJ whole genome shotgun (WGS) entry which is preliminary data.</text>
</comment>
<evidence type="ECO:0000256" key="3">
    <source>
        <dbReference type="ARBA" id="ARBA00022603"/>
    </source>
</evidence>
<dbReference type="PANTHER" id="PTHR45814">
    <property type="entry name" value="HISTONE-LYSINE N-METHYLTRANSFERASE SETD1"/>
    <property type="match status" value="1"/>
</dbReference>
<dbReference type="InterPro" id="IPR046341">
    <property type="entry name" value="SET_dom_sf"/>
</dbReference>
<evidence type="ECO:0000256" key="8">
    <source>
        <dbReference type="ARBA" id="ARBA00047571"/>
    </source>
</evidence>
<feature type="region of interest" description="Disordered" evidence="9">
    <location>
        <begin position="858"/>
        <end position="882"/>
    </location>
</feature>
<dbReference type="EMBL" id="VOIH02000005">
    <property type="protein sequence ID" value="KAF3446965.1"/>
    <property type="molecule type" value="Genomic_DNA"/>
</dbReference>
<dbReference type="Pfam" id="PF00856">
    <property type="entry name" value="SET"/>
    <property type="match status" value="1"/>
</dbReference>
<evidence type="ECO:0000256" key="2">
    <source>
        <dbReference type="ARBA" id="ARBA00012182"/>
    </source>
</evidence>
<evidence type="ECO:0000256" key="6">
    <source>
        <dbReference type="ARBA" id="ARBA00022853"/>
    </source>
</evidence>
<dbReference type="AlphaFoldDB" id="A0A8K0H767"/>
<sequence length="1238" mass="138608">MEWPGQWIGADGPSTPYGPAEPGALEDDNAKKKLCVLYNHKLDYEGPNQGIPEERERAAPPYSSLDAVDCRPGLSSTMVSSASVLHDYQHNRLEIDNCENPELDPHASIGYYCLVASSMLPITEECTLHGCFKSGLVSSSCCGFDEKLGSNSEMEMSCQSNGTSSDIQQSSNTGGTSFQDKGFSRYEAPAPAPAPAHAIVSGWMYVNEHGQMCGPYIQEQLYEGLSTGFLPDELPVYPVLNGTLNNSVPLKYFKQFPDHVATGFAYLSVGISTSIHANSFTPCQGDLSAHGQEGFIEDVIPSSEESCWLYEDDEGRKRGPYSLLELYSWHQYGYLQGSLLIYHADNKCTPFTLLSVVNAWKTDRCETVTMHDAKSKDTCSSRSFVSEISEGVASQLHIGIMKAARRVVLDEIISNIIAEFVTIRKNQKQIKLESLNQAVKTCSLDGIMSEVGGKSKDCAVRFCEPAASHNVNDMICTKYNRMESLAVLKSVGSIENFWGSYAAVCKMLFDYCMEVMWNAVFYDPVAEYASVWRKRKLWSGFELLEMKWDDYSQPTIVSSLAHVIFKPSEQISSSSSDYMLEDIKCMTKTVENELHFSAKVALNEDIEHLIEDEVQKLVKSFECSKLHEDNVPCNGEYEIMETCDELTDSNPFHQHISEHQVFFLFSTVFKEQFSHIDDQESNEPPLPGFEDNIRTVDPSHLGKLQYSRSDECIPKISEYVVTAMCRQRLHEDVLREWKLLFFDSYLNRFLVSWRASKKHREFGGHKEGASNVKDASVLNKLEKELKHCPNSSSEKLPLMSDKYTYYRKKLSRKQHVSKDVLVGTSEVKTAAVTCEKIGLKKCQTELSVKDASLQPVSKLKSSLPGDHSAAAKNASRKVTKVSRTVQSSKIKVGSVKPSTAQISAFLGDCNSIEKVANGNGRDVEIQEESSIKPSKLKRKRLMDAVPSPYSTKVLKVANSADKLAACKQGAVRKTKYCKSTTLNPCPRSSGCARASINGWEWHTWSQNASPAERARIRGMKYVTADYLGSDVNTPQWSNSKGLSARTNRAKFRNLLAAAEGADLLKATQLKARKKRLRFQRSKIHDWGLVALEPIEAEDFVIEYVGELIRPRISDIRERHYEKTGIGSSYLFRLDDGYVVDATKRGGIARFINHSCEVPWIAELESISIGNLHQRYGWLDPTGAGHALAAQHLLDGSFWTMDIFVVPAFVKDELLTHVHTYRFLYVADEFLLLESVNRF</sequence>
<gene>
    <name evidence="12" type="ORF">FNV43_RR12145</name>
</gene>
<comment type="subcellular location">
    <subcellularLocation>
        <location evidence="1">Nucleus</location>
    </subcellularLocation>
</comment>
<dbReference type="Gene3D" id="2.170.270.10">
    <property type="entry name" value="SET domain"/>
    <property type="match status" value="1"/>
</dbReference>
<dbReference type="Proteomes" id="UP000796880">
    <property type="component" value="Unassembled WGS sequence"/>
</dbReference>
<proteinExistence type="predicted"/>
<feature type="region of interest" description="Disordered" evidence="9">
    <location>
        <begin position="1"/>
        <end position="26"/>
    </location>
</feature>
<dbReference type="GO" id="GO:0140999">
    <property type="term" value="F:histone H3K4 trimethyltransferase activity"/>
    <property type="evidence" value="ECO:0007669"/>
    <property type="project" value="UniProtKB-EC"/>
</dbReference>
<name>A0A8K0H767_9ROSA</name>
<dbReference type="InterPro" id="IPR003169">
    <property type="entry name" value="GYF"/>
</dbReference>
<keyword evidence="5" id="KW-0949">S-adenosyl-L-methionine</keyword>
<keyword evidence="13" id="KW-1185">Reference proteome</keyword>
<dbReference type="GO" id="GO:0048188">
    <property type="term" value="C:Set1C/COMPASS complex"/>
    <property type="evidence" value="ECO:0007669"/>
    <property type="project" value="TreeGrafter"/>
</dbReference>
<evidence type="ECO:0000313" key="12">
    <source>
        <dbReference type="EMBL" id="KAF3446965.1"/>
    </source>
</evidence>
<keyword evidence="7" id="KW-0539">Nucleus</keyword>
<evidence type="ECO:0000256" key="1">
    <source>
        <dbReference type="ARBA" id="ARBA00004123"/>
    </source>
</evidence>
<evidence type="ECO:0000256" key="5">
    <source>
        <dbReference type="ARBA" id="ARBA00022691"/>
    </source>
</evidence>
<dbReference type="SUPFAM" id="SSF82199">
    <property type="entry name" value="SET domain"/>
    <property type="match status" value="1"/>
</dbReference>
<dbReference type="PROSITE" id="PS50280">
    <property type="entry name" value="SET"/>
    <property type="match status" value="1"/>
</dbReference>
<dbReference type="PANTHER" id="PTHR45814:SF2">
    <property type="entry name" value="HISTONE-LYSINE N-METHYLTRANSFERASE SETD1"/>
    <property type="match status" value="1"/>
</dbReference>
<dbReference type="SUPFAM" id="SSF55277">
    <property type="entry name" value="GYF domain"/>
    <property type="match status" value="1"/>
</dbReference>
<feature type="region of interest" description="Disordered" evidence="9">
    <location>
        <begin position="154"/>
        <end position="184"/>
    </location>
</feature>
<evidence type="ECO:0000313" key="13">
    <source>
        <dbReference type="Proteomes" id="UP000796880"/>
    </source>
</evidence>
<evidence type="ECO:0000256" key="4">
    <source>
        <dbReference type="ARBA" id="ARBA00022679"/>
    </source>
</evidence>
<dbReference type="InterPro" id="IPR044570">
    <property type="entry name" value="Set1-like"/>
</dbReference>
<feature type="compositionally biased region" description="Polar residues" evidence="9">
    <location>
        <begin position="154"/>
        <end position="179"/>
    </location>
</feature>
<protein>
    <recommendedName>
        <fullName evidence="2">[histone H3]-lysine(4) N-trimethyltransferase</fullName>
        <ecNumber evidence="2">2.1.1.354</ecNumber>
    </recommendedName>
</protein>
<dbReference type="Pfam" id="PF02213">
    <property type="entry name" value="GYF"/>
    <property type="match status" value="1"/>
</dbReference>
<evidence type="ECO:0000256" key="7">
    <source>
        <dbReference type="ARBA" id="ARBA00023242"/>
    </source>
</evidence>
<keyword evidence="4" id="KW-0808">Transferase</keyword>
<reference evidence="12" key="1">
    <citation type="submission" date="2020-03" db="EMBL/GenBank/DDBJ databases">
        <title>A high-quality chromosome-level genome assembly of a woody plant with both climbing and erect habits, Rhamnella rubrinervis.</title>
        <authorList>
            <person name="Lu Z."/>
            <person name="Yang Y."/>
            <person name="Zhu X."/>
            <person name="Sun Y."/>
        </authorList>
    </citation>
    <scope>NUCLEOTIDE SEQUENCE</scope>
    <source>
        <strain evidence="12">BYM</strain>
        <tissue evidence="12">Leaf</tissue>
    </source>
</reference>
<keyword evidence="6" id="KW-0156">Chromatin regulator</keyword>
<dbReference type="InterPro" id="IPR001214">
    <property type="entry name" value="SET_dom"/>
</dbReference>
<feature type="domain" description="GYF" evidence="11">
    <location>
        <begin position="305"/>
        <end position="355"/>
    </location>
</feature>
<keyword evidence="3" id="KW-0489">Methyltransferase</keyword>